<feature type="compositionally biased region" description="Basic and acidic residues" evidence="1">
    <location>
        <begin position="11"/>
        <end position="23"/>
    </location>
</feature>
<organism evidence="2 3">
    <name type="scientific">Tanacetum coccineum</name>
    <dbReference type="NCBI Taxonomy" id="301880"/>
    <lineage>
        <taxon>Eukaryota</taxon>
        <taxon>Viridiplantae</taxon>
        <taxon>Streptophyta</taxon>
        <taxon>Embryophyta</taxon>
        <taxon>Tracheophyta</taxon>
        <taxon>Spermatophyta</taxon>
        <taxon>Magnoliopsida</taxon>
        <taxon>eudicotyledons</taxon>
        <taxon>Gunneridae</taxon>
        <taxon>Pentapetalae</taxon>
        <taxon>asterids</taxon>
        <taxon>campanulids</taxon>
        <taxon>Asterales</taxon>
        <taxon>Asteraceae</taxon>
        <taxon>Asteroideae</taxon>
        <taxon>Anthemideae</taxon>
        <taxon>Anthemidinae</taxon>
        <taxon>Tanacetum</taxon>
    </lineage>
</organism>
<evidence type="ECO:0000313" key="3">
    <source>
        <dbReference type="Proteomes" id="UP001151760"/>
    </source>
</evidence>
<reference evidence="2" key="2">
    <citation type="submission" date="2022-01" db="EMBL/GenBank/DDBJ databases">
        <authorList>
            <person name="Yamashiro T."/>
            <person name="Shiraishi A."/>
            <person name="Satake H."/>
            <person name="Nakayama K."/>
        </authorList>
    </citation>
    <scope>NUCLEOTIDE SEQUENCE</scope>
</reference>
<sequence length="446" mass="49882">MLQEDEEEEEYISKDCNQNEKNKKTGTQTKWSLPFSSEKVEPEDDVAKSDNMKFEDAESDQEIKNKKPEAHVDEREDEDEDENKNKGIKYEVVLFEVGVTQNDQILDLKNKNMELEEIDSKDGVPTNNACKVENPTKLQSSLVLKQVDKVTNPEELKLKANNLEDTICISALNGCGLDEFCNAVHEKLKDSMVWAMAELDALLWEGRKQKLARALLCPHIAPPVGVGGSFGSILQVDKATNPEELMLKANNLEDTICISALNGCGLDEFCNAVQEKLKDSMVWPVGGSFGSILQCVYRRHSGHVFCGGMVSNQPGQDQFRVPLLVTSDSPELFELSSRFAKRKRTSMEESRTFQLLPDTETIATTTGGAPYCCYSSLSLSFNTAMSSVFVKRGRKSSQKLLDVVAKRIHTDIWRMGIIESKSDSRVGNGHLLEKDHEGIGLTYPQW</sequence>
<dbReference type="EMBL" id="BQNB010012363">
    <property type="protein sequence ID" value="GJT02632.1"/>
    <property type="molecule type" value="Genomic_DNA"/>
</dbReference>
<keyword evidence="3" id="KW-1185">Reference proteome</keyword>
<comment type="caution">
    <text evidence="2">The sequence shown here is derived from an EMBL/GenBank/DDBJ whole genome shotgun (WGS) entry which is preliminary data.</text>
</comment>
<gene>
    <name evidence="2" type="ORF">Tco_0823801</name>
</gene>
<dbReference type="Proteomes" id="UP001151760">
    <property type="component" value="Unassembled WGS sequence"/>
</dbReference>
<feature type="compositionally biased region" description="Basic and acidic residues" evidence="1">
    <location>
        <begin position="45"/>
        <end position="74"/>
    </location>
</feature>
<evidence type="ECO:0000313" key="2">
    <source>
        <dbReference type="EMBL" id="GJT02632.1"/>
    </source>
</evidence>
<protein>
    <submittedName>
        <fullName evidence="2">Uncharacterized protein</fullName>
    </submittedName>
</protein>
<feature type="compositionally biased region" description="Acidic residues" evidence="1">
    <location>
        <begin position="1"/>
        <end position="10"/>
    </location>
</feature>
<reference evidence="2" key="1">
    <citation type="journal article" date="2022" name="Int. J. Mol. Sci.">
        <title>Draft Genome of Tanacetum Coccineum: Genomic Comparison of Closely Related Tanacetum-Family Plants.</title>
        <authorList>
            <person name="Yamashiro T."/>
            <person name="Shiraishi A."/>
            <person name="Nakayama K."/>
            <person name="Satake H."/>
        </authorList>
    </citation>
    <scope>NUCLEOTIDE SEQUENCE</scope>
</reference>
<accession>A0ABQ5ALY0</accession>
<feature type="region of interest" description="Disordered" evidence="1">
    <location>
        <begin position="1"/>
        <end position="84"/>
    </location>
</feature>
<proteinExistence type="predicted"/>
<name>A0ABQ5ALY0_9ASTR</name>
<feature type="compositionally biased region" description="Polar residues" evidence="1">
    <location>
        <begin position="25"/>
        <end position="35"/>
    </location>
</feature>
<evidence type="ECO:0000256" key="1">
    <source>
        <dbReference type="SAM" id="MobiDB-lite"/>
    </source>
</evidence>